<dbReference type="AlphaFoldDB" id="A0AAF3FDE5"/>
<dbReference type="Pfam" id="PF08433">
    <property type="entry name" value="KTI12"/>
    <property type="match status" value="1"/>
</dbReference>
<dbReference type="InterPro" id="IPR052648">
    <property type="entry name" value="Ser-tRNA(Sec)_kinase"/>
</dbReference>
<evidence type="ECO:0000256" key="2">
    <source>
        <dbReference type="ARBA" id="ARBA00022840"/>
    </source>
</evidence>
<dbReference type="Gene3D" id="3.40.50.300">
    <property type="entry name" value="P-loop containing nucleotide triphosphate hydrolases"/>
    <property type="match status" value="1"/>
</dbReference>
<reference evidence="4" key="1">
    <citation type="submission" date="2024-02" db="UniProtKB">
        <authorList>
            <consortium name="WormBaseParasite"/>
        </authorList>
    </citation>
    <scope>IDENTIFICATION</scope>
</reference>
<dbReference type="WBParaSite" id="MBELARI_LOCUS4845">
    <property type="protein sequence ID" value="MBELARI_LOCUS4845"/>
    <property type="gene ID" value="MBELARI_LOCUS4845"/>
</dbReference>
<dbReference type="GO" id="GO:0005524">
    <property type="term" value="F:ATP binding"/>
    <property type="evidence" value="ECO:0007669"/>
    <property type="project" value="UniProtKB-KW"/>
</dbReference>
<evidence type="ECO:0000256" key="1">
    <source>
        <dbReference type="ARBA" id="ARBA00022741"/>
    </source>
</evidence>
<name>A0AAF3FDE5_9BILA</name>
<evidence type="ECO:0000313" key="3">
    <source>
        <dbReference type="Proteomes" id="UP000887575"/>
    </source>
</evidence>
<keyword evidence="3" id="KW-1185">Reference proteome</keyword>
<dbReference type="InterPro" id="IPR013641">
    <property type="entry name" value="KTI12/PSTK"/>
</dbReference>
<proteinExistence type="predicted"/>
<sequence>MTLICLYGLPASGKTTLVRRISERISTNVFSFDLLPIESTIYAEYRKKCEQEVRHYLELHSETIRGKKAVVIVDDVCYLRSMRRVFHRMANKFGLNFVSICVSCSLADCLTRNAKRRSPQQVEEQTIRRLNEALEISDDSWIYNENLDDLMNYVNSLPLLDLPTTDLPSHDGQNSVCDVDMISREAVAKIRLSFESFDGRTMSQLRKEFVAEFKKKKITFEDASDLLLERYKLKVG</sequence>
<evidence type="ECO:0000313" key="4">
    <source>
        <dbReference type="WBParaSite" id="MBELARI_LOCUS4845"/>
    </source>
</evidence>
<keyword evidence="1" id="KW-0547">Nucleotide-binding</keyword>
<dbReference type="GO" id="GO:0016301">
    <property type="term" value="F:kinase activity"/>
    <property type="evidence" value="ECO:0007669"/>
    <property type="project" value="TreeGrafter"/>
</dbReference>
<protein>
    <submittedName>
        <fullName evidence="4">Uncharacterized protein</fullName>
    </submittedName>
</protein>
<dbReference type="PANTHER" id="PTHR20873">
    <property type="entry name" value="L-SERYL-TRNA(SEC) KINASE"/>
    <property type="match status" value="1"/>
</dbReference>
<keyword evidence="2" id="KW-0067">ATP-binding</keyword>
<organism evidence="3 4">
    <name type="scientific">Mesorhabditis belari</name>
    <dbReference type="NCBI Taxonomy" id="2138241"/>
    <lineage>
        <taxon>Eukaryota</taxon>
        <taxon>Metazoa</taxon>
        <taxon>Ecdysozoa</taxon>
        <taxon>Nematoda</taxon>
        <taxon>Chromadorea</taxon>
        <taxon>Rhabditida</taxon>
        <taxon>Rhabditina</taxon>
        <taxon>Rhabditomorpha</taxon>
        <taxon>Rhabditoidea</taxon>
        <taxon>Rhabditidae</taxon>
        <taxon>Mesorhabditinae</taxon>
        <taxon>Mesorhabditis</taxon>
    </lineage>
</organism>
<dbReference type="InterPro" id="IPR027417">
    <property type="entry name" value="P-loop_NTPase"/>
</dbReference>
<dbReference type="PANTHER" id="PTHR20873:SF0">
    <property type="entry name" value="L-SERYL-TRNA(SEC) KINASE"/>
    <property type="match status" value="1"/>
</dbReference>
<accession>A0AAF3FDE5</accession>
<dbReference type="GO" id="GO:0000049">
    <property type="term" value="F:tRNA binding"/>
    <property type="evidence" value="ECO:0007669"/>
    <property type="project" value="TreeGrafter"/>
</dbReference>
<dbReference type="Proteomes" id="UP000887575">
    <property type="component" value="Unassembled WGS sequence"/>
</dbReference>
<dbReference type="PRINTS" id="PR00364">
    <property type="entry name" value="DISEASERSIST"/>
</dbReference>
<dbReference type="SUPFAM" id="SSF52540">
    <property type="entry name" value="P-loop containing nucleoside triphosphate hydrolases"/>
    <property type="match status" value="1"/>
</dbReference>